<keyword evidence="10" id="KW-0511">Multifunctional enzyme</keyword>
<dbReference type="SMART" id="SM00825">
    <property type="entry name" value="PKS_KS"/>
    <property type="match status" value="1"/>
</dbReference>
<dbReference type="InterPro" id="IPR009081">
    <property type="entry name" value="PP-bd_ACP"/>
</dbReference>
<evidence type="ECO:0000313" key="15">
    <source>
        <dbReference type="Proteomes" id="UP001491310"/>
    </source>
</evidence>
<feature type="transmembrane region" description="Helical" evidence="12">
    <location>
        <begin position="645"/>
        <end position="670"/>
    </location>
</feature>
<dbReference type="InterPro" id="IPR014030">
    <property type="entry name" value="Ketoacyl_synth_N"/>
</dbReference>
<dbReference type="SUPFAM" id="SSF47336">
    <property type="entry name" value="ACP-like"/>
    <property type="match status" value="1"/>
</dbReference>
<dbReference type="PANTHER" id="PTHR43775:SF7">
    <property type="entry name" value="FATTY ACID SYNTHASE"/>
    <property type="match status" value="1"/>
</dbReference>
<feature type="compositionally biased region" description="Basic and acidic residues" evidence="11">
    <location>
        <begin position="315"/>
        <end position="330"/>
    </location>
</feature>
<feature type="transmembrane region" description="Helical" evidence="12">
    <location>
        <begin position="836"/>
        <end position="860"/>
    </location>
</feature>
<feature type="transmembrane region" description="Helical" evidence="12">
    <location>
        <begin position="682"/>
        <end position="708"/>
    </location>
</feature>
<dbReference type="Gene3D" id="3.40.47.10">
    <property type="match status" value="1"/>
</dbReference>
<keyword evidence="4" id="KW-0808">Transferase</keyword>
<evidence type="ECO:0000259" key="13">
    <source>
        <dbReference type="PROSITE" id="PS50075"/>
    </source>
</evidence>
<evidence type="ECO:0000256" key="8">
    <source>
        <dbReference type="ARBA" id="ARBA00023098"/>
    </source>
</evidence>
<dbReference type="PROSITE" id="PS00012">
    <property type="entry name" value="PHOSPHOPANTETHEINE"/>
    <property type="match status" value="1"/>
</dbReference>
<evidence type="ECO:0000256" key="2">
    <source>
        <dbReference type="ARBA" id="ARBA00022516"/>
    </source>
</evidence>
<dbReference type="InterPro" id="IPR036736">
    <property type="entry name" value="ACP-like_sf"/>
</dbReference>
<sequence length="989" mass="105076">MAGPAAQVLGYSCRLPESSDPSEFWQNLITGVDLQTEDDRRWPVGQLKTPPRSGKLPVNDRFDASFFAKMDPQLRKLLEVSYEALIHSGLIIGDMPSERCGVYIGCCGSEVHAQWLADVDSVTGYEQTGCAASMRAGLPALSVAWGAVAGVGYVEEILQGKMVGRKFEVNPPQPIDDCLAALGKFLCGGPGVTAMMGCNCTVNELYSDTGADNDKGLVASVLELMGLKEKEVGEHDNLADLGLDSLQLVEIRSKIGTLTLAGMRELAEEAGEKKGSPLTAEKTPKTADEPEAAAAAATAELADDKPAGPADSLPQEEKKKPAPRAGDLRRLPNPPSCGVPAQPVQASNPRGPVRSPSTDSAFDLHVQKPLSSAKKAPAAAESTAATPANKFSLQRESKWAISTLIGVLYIGAVLMSSGAPWFALAVASGARLGIWLALPLIPLVWLGLGFSLCFAFVLTKRNLGPRLSPRHPIRVFSGDFARWWLVNRMVGVTTMIFADQLRRTGLLTSWLRSMGAQIGANVVMDTLDVTDYDMISIGDDVTVGEGATVMGHYFKDGFLHFDEVVIGDSCRLDPFSLAGPGLTLQKGEQLPALAAKPRKAAPGRTSKGPAAAAQKQSPLMAEALTPIESPALTAYAYSLLQVAGLYGIALLTVPAVYGAVFVIAQAMALLGLQLPFMTSSAAYMVAALTALVSPLFIPMLILAVPASLGRARFATHRRLSEYGLRFWLAQHAVEIGYKRFAVMCIFANLLLTPDVLDIAEGVHVGDTANIATSMFLDANRVLVGKIEIGQQAMLGMASVAPASALFKSPVRLGVMDPPNSRSQKLRIALAPLLQPLLAFFIVTIAVHTSSLLAAALAALASSPDTALAFAPLVYILLGATQVLLIAACKGVLVGRLQPGKAWKRNDAYQLQRSLILIGQIPFGHTFAEAIRGSYWHNVSGRIWGMTIGHKVFADTCMAHNDFELPLFGDGYDLPENGCLPPLQLGGAGL</sequence>
<dbReference type="InterPro" id="IPR050091">
    <property type="entry name" value="PKS_NRPS_Biosynth_Enz"/>
</dbReference>
<feature type="transmembrane region" description="Helical" evidence="12">
    <location>
        <begin position="434"/>
        <end position="458"/>
    </location>
</feature>
<feature type="transmembrane region" description="Helical" evidence="12">
    <location>
        <begin position="399"/>
        <end position="422"/>
    </location>
</feature>
<keyword evidence="15" id="KW-1185">Reference proteome</keyword>
<gene>
    <name evidence="14" type="ORF">WJX75_003900</name>
</gene>
<dbReference type="Proteomes" id="UP001491310">
    <property type="component" value="Unassembled WGS sequence"/>
</dbReference>
<keyword evidence="12" id="KW-1133">Transmembrane helix</keyword>
<comment type="caution">
    <text evidence="14">The sequence shown here is derived from an EMBL/GenBank/DDBJ whole genome shotgun (WGS) entry which is preliminary data.</text>
</comment>
<keyword evidence="9" id="KW-0275">Fatty acid biosynthesis</keyword>
<dbReference type="EMBL" id="JALJOT010000015">
    <property type="protein sequence ID" value="KAK9902721.1"/>
    <property type="molecule type" value="Genomic_DNA"/>
</dbReference>
<keyword evidence="2" id="KW-0444">Lipid biosynthesis</keyword>
<proteinExistence type="predicted"/>
<keyword evidence="12" id="KW-0472">Membrane</keyword>
<feature type="region of interest" description="Disordered" evidence="11">
    <location>
        <begin position="595"/>
        <end position="614"/>
    </location>
</feature>
<keyword evidence="6" id="KW-0521">NADP</keyword>
<evidence type="ECO:0000256" key="4">
    <source>
        <dbReference type="ARBA" id="ARBA00022679"/>
    </source>
</evidence>
<evidence type="ECO:0000256" key="9">
    <source>
        <dbReference type="ARBA" id="ARBA00023160"/>
    </source>
</evidence>
<protein>
    <recommendedName>
        <fullName evidence="13">Carrier domain-containing protein</fullName>
    </recommendedName>
</protein>
<feature type="domain" description="Carrier" evidence="13">
    <location>
        <begin position="208"/>
        <end position="301"/>
    </location>
</feature>
<evidence type="ECO:0000256" key="3">
    <source>
        <dbReference type="ARBA" id="ARBA00022553"/>
    </source>
</evidence>
<keyword evidence="8" id="KW-0443">Lipid metabolism</keyword>
<dbReference type="SUPFAM" id="SSF53901">
    <property type="entry name" value="Thiolase-like"/>
    <property type="match status" value="1"/>
</dbReference>
<dbReference type="Pfam" id="PF00550">
    <property type="entry name" value="PP-binding"/>
    <property type="match status" value="1"/>
</dbReference>
<feature type="transmembrane region" description="Helical" evidence="12">
    <location>
        <begin position="872"/>
        <end position="894"/>
    </location>
</feature>
<reference evidence="14 15" key="1">
    <citation type="journal article" date="2024" name="Nat. Commun.">
        <title>Phylogenomics reveals the evolutionary origins of lichenization in chlorophyte algae.</title>
        <authorList>
            <person name="Puginier C."/>
            <person name="Libourel C."/>
            <person name="Otte J."/>
            <person name="Skaloud P."/>
            <person name="Haon M."/>
            <person name="Grisel S."/>
            <person name="Petersen M."/>
            <person name="Berrin J.G."/>
            <person name="Delaux P.M."/>
            <person name="Dal Grande F."/>
            <person name="Keller J."/>
        </authorList>
    </citation>
    <scope>NUCLEOTIDE SEQUENCE [LARGE SCALE GENOMIC DNA]</scope>
    <source>
        <strain evidence="14 15">SAG 216-7</strain>
    </source>
</reference>
<dbReference type="PROSITE" id="PS50075">
    <property type="entry name" value="CARRIER"/>
    <property type="match status" value="1"/>
</dbReference>
<evidence type="ECO:0000256" key="12">
    <source>
        <dbReference type="SAM" id="Phobius"/>
    </source>
</evidence>
<evidence type="ECO:0000256" key="7">
    <source>
        <dbReference type="ARBA" id="ARBA00023002"/>
    </source>
</evidence>
<evidence type="ECO:0000256" key="10">
    <source>
        <dbReference type="ARBA" id="ARBA00023268"/>
    </source>
</evidence>
<keyword evidence="1" id="KW-0596">Phosphopantetheine</keyword>
<feature type="region of interest" description="Disordered" evidence="11">
    <location>
        <begin position="268"/>
        <end position="360"/>
    </location>
</feature>
<name>A0ABR2YD74_9CHLO</name>
<keyword evidence="3" id="KW-0597">Phosphoprotein</keyword>
<dbReference type="InterPro" id="IPR016039">
    <property type="entry name" value="Thiolase-like"/>
</dbReference>
<dbReference type="Gene3D" id="1.10.1200.10">
    <property type="entry name" value="ACP-like"/>
    <property type="match status" value="1"/>
</dbReference>
<dbReference type="InterPro" id="IPR011004">
    <property type="entry name" value="Trimer_LpxA-like_sf"/>
</dbReference>
<organism evidence="14 15">
    <name type="scientific">Coccomyxa subellipsoidea</name>
    <dbReference type="NCBI Taxonomy" id="248742"/>
    <lineage>
        <taxon>Eukaryota</taxon>
        <taxon>Viridiplantae</taxon>
        <taxon>Chlorophyta</taxon>
        <taxon>core chlorophytes</taxon>
        <taxon>Trebouxiophyceae</taxon>
        <taxon>Trebouxiophyceae incertae sedis</taxon>
        <taxon>Coccomyxaceae</taxon>
        <taxon>Coccomyxa</taxon>
    </lineage>
</organism>
<evidence type="ECO:0000256" key="1">
    <source>
        <dbReference type="ARBA" id="ARBA00022450"/>
    </source>
</evidence>
<keyword evidence="12" id="KW-0812">Transmembrane</keyword>
<dbReference type="InterPro" id="IPR020841">
    <property type="entry name" value="PKS_Beta-ketoAc_synthase_dom"/>
</dbReference>
<dbReference type="SUPFAM" id="SSF51161">
    <property type="entry name" value="Trimeric LpxA-like enzymes"/>
    <property type="match status" value="1"/>
</dbReference>
<evidence type="ECO:0000256" key="6">
    <source>
        <dbReference type="ARBA" id="ARBA00022857"/>
    </source>
</evidence>
<evidence type="ECO:0000256" key="5">
    <source>
        <dbReference type="ARBA" id="ARBA00022832"/>
    </source>
</evidence>
<dbReference type="InterPro" id="IPR006162">
    <property type="entry name" value="Ppantetheine_attach_site"/>
</dbReference>
<keyword evidence="5" id="KW-0276">Fatty acid metabolism</keyword>
<dbReference type="PANTHER" id="PTHR43775">
    <property type="entry name" value="FATTY ACID SYNTHASE"/>
    <property type="match status" value="1"/>
</dbReference>
<accession>A0ABR2YD74</accession>
<dbReference type="Pfam" id="PF00109">
    <property type="entry name" value="ketoacyl-synt"/>
    <property type="match status" value="1"/>
</dbReference>
<evidence type="ECO:0000256" key="11">
    <source>
        <dbReference type="SAM" id="MobiDB-lite"/>
    </source>
</evidence>
<evidence type="ECO:0000313" key="14">
    <source>
        <dbReference type="EMBL" id="KAK9902721.1"/>
    </source>
</evidence>
<keyword evidence="7" id="KW-0560">Oxidoreductase</keyword>